<gene>
    <name evidence="1" type="ORF">Pen02_40930</name>
</gene>
<name>A0ABQ4E395_9ACTN</name>
<dbReference type="Proteomes" id="UP000646749">
    <property type="component" value="Unassembled WGS sequence"/>
</dbReference>
<keyword evidence="2" id="KW-1185">Reference proteome</keyword>
<dbReference type="EMBL" id="BONW01000019">
    <property type="protein sequence ID" value="GIG89157.1"/>
    <property type="molecule type" value="Genomic_DNA"/>
</dbReference>
<evidence type="ECO:0000313" key="1">
    <source>
        <dbReference type="EMBL" id="GIG89157.1"/>
    </source>
</evidence>
<reference evidence="1 2" key="1">
    <citation type="submission" date="2021-01" db="EMBL/GenBank/DDBJ databases">
        <title>Whole genome shotgun sequence of Plantactinospora endophytica NBRC 110450.</title>
        <authorList>
            <person name="Komaki H."/>
            <person name="Tamura T."/>
        </authorList>
    </citation>
    <scope>NUCLEOTIDE SEQUENCE [LARGE SCALE GENOMIC DNA]</scope>
    <source>
        <strain evidence="1 2">NBRC 110450</strain>
    </source>
</reference>
<evidence type="ECO:0000313" key="2">
    <source>
        <dbReference type="Proteomes" id="UP000646749"/>
    </source>
</evidence>
<proteinExistence type="predicted"/>
<protein>
    <submittedName>
        <fullName evidence="1">Uncharacterized protein</fullName>
    </submittedName>
</protein>
<comment type="caution">
    <text evidence="1">The sequence shown here is derived from an EMBL/GenBank/DDBJ whole genome shotgun (WGS) entry which is preliminary data.</text>
</comment>
<sequence length="305" mass="32490">MGNAVDRVRAVADRVRGGWRRLSITNKIAVIGLPLAGLTAVAAVVQASAPYVAPAAPITGVPAAASPSPTASEAVYPVEATASVVHPQYESENRWALAEPLPDSIAVPAPGRERFDWLIQRGAARVGETKLQVVLTNNGAEEVIVTGIWAEVVQRGPIWAGTAFCEQTAGSADVEKIAFDLDDSNPVAREVHEDGSVGEPYFERHVISLKPGEKMPLRVSATAPEREAVTWRMVAELSSGRTTWQLPIADPNGRPFVVTGWSPEYDVVYFEGVDMGDTDGDGHLADITGRYDDIGPAEKDLGIGC</sequence>
<accession>A0ABQ4E395</accession>
<organism evidence="1 2">
    <name type="scientific">Plantactinospora endophytica</name>
    <dbReference type="NCBI Taxonomy" id="673535"/>
    <lineage>
        <taxon>Bacteria</taxon>
        <taxon>Bacillati</taxon>
        <taxon>Actinomycetota</taxon>
        <taxon>Actinomycetes</taxon>
        <taxon>Micromonosporales</taxon>
        <taxon>Micromonosporaceae</taxon>
        <taxon>Plantactinospora</taxon>
    </lineage>
</organism>
<dbReference type="RefSeq" id="WP_203867652.1">
    <property type="nucleotide sequence ID" value="NZ_BONW01000019.1"/>
</dbReference>